<name>A0A0M3JIT4_ANISI</name>
<evidence type="ECO:0000256" key="1">
    <source>
        <dbReference type="SAM" id="Phobius"/>
    </source>
</evidence>
<dbReference type="EMBL" id="UYRR01017480">
    <property type="protein sequence ID" value="VDK28930.1"/>
    <property type="molecule type" value="Genomic_DNA"/>
</dbReference>
<evidence type="ECO:0000313" key="3">
    <source>
        <dbReference type="Proteomes" id="UP000267096"/>
    </source>
</evidence>
<organism evidence="4">
    <name type="scientific">Anisakis simplex</name>
    <name type="common">Herring worm</name>
    <dbReference type="NCBI Taxonomy" id="6269"/>
    <lineage>
        <taxon>Eukaryota</taxon>
        <taxon>Metazoa</taxon>
        <taxon>Ecdysozoa</taxon>
        <taxon>Nematoda</taxon>
        <taxon>Chromadorea</taxon>
        <taxon>Rhabditida</taxon>
        <taxon>Spirurina</taxon>
        <taxon>Ascaridomorpha</taxon>
        <taxon>Ascaridoidea</taxon>
        <taxon>Anisakidae</taxon>
        <taxon>Anisakis</taxon>
        <taxon>Anisakis simplex complex</taxon>
    </lineage>
</organism>
<proteinExistence type="predicted"/>
<keyword evidence="3" id="KW-1185">Reference proteome</keyword>
<sequence length="93" mass="10925">MNKKRNEIPVDERYLHRFAVLKPKVKTEATSKEGRKKGDFEDDFDDVESVNSDEFNLLLGKDCGYVLIVFIDIIVSMNVCVKIFCIVLWVFWY</sequence>
<dbReference type="WBParaSite" id="ASIM_0000755001-mRNA-1">
    <property type="protein sequence ID" value="ASIM_0000755001-mRNA-1"/>
    <property type="gene ID" value="ASIM_0000755001"/>
</dbReference>
<accession>A0A0M3JIT4</accession>
<keyword evidence="1" id="KW-0472">Membrane</keyword>
<dbReference type="AlphaFoldDB" id="A0A0M3JIT4"/>
<reference evidence="4" key="1">
    <citation type="submission" date="2017-02" db="UniProtKB">
        <authorList>
            <consortium name="WormBaseParasite"/>
        </authorList>
    </citation>
    <scope>IDENTIFICATION</scope>
</reference>
<keyword evidence="1" id="KW-1133">Transmembrane helix</keyword>
<evidence type="ECO:0000313" key="4">
    <source>
        <dbReference type="WBParaSite" id="ASIM_0000755001-mRNA-1"/>
    </source>
</evidence>
<protein>
    <submittedName>
        <fullName evidence="4">HUN domain-containing protein</fullName>
    </submittedName>
</protein>
<reference evidence="2 3" key="2">
    <citation type="submission" date="2018-11" db="EMBL/GenBank/DDBJ databases">
        <authorList>
            <consortium name="Pathogen Informatics"/>
        </authorList>
    </citation>
    <scope>NUCLEOTIDE SEQUENCE [LARGE SCALE GENOMIC DNA]</scope>
</reference>
<evidence type="ECO:0000313" key="2">
    <source>
        <dbReference type="EMBL" id="VDK28930.1"/>
    </source>
</evidence>
<gene>
    <name evidence="2" type="ORF">ASIM_LOCUS7316</name>
</gene>
<keyword evidence="1" id="KW-0812">Transmembrane</keyword>
<feature type="transmembrane region" description="Helical" evidence="1">
    <location>
        <begin position="65"/>
        <end position="92"/>
    </location>
</feature>
<dbReference type="Proteomes" id="UP000267096">
    <property type="component" value="Unassembled WGS sequence"/>
</dbReference>